<organism evidence="1 2">
    <name type="scientific">Blattamonas nauphoetae</name>
    <dbReference type="NCBI Taxonomy" id="2049346"/>
    <lineage>
        <taxon>Eukaryota</taxon>
        <taxon>Metamonada</taxon>
        <taxon>Preaxostyla</taxon>
        <taxon>Oxymonadida</taxon>
        <taxon>Blattamonas</taxon>
    </lineage>
</organism>
<gene>
    <name evidence="1" type="ORF">BLNAU_4658</name>
</gene>
<protein>
    <recommendedName>
        <fullName evidence="3">Nucleolar 27S pre-rRNA processing Urb2/Npa2 C-terminal domain-containing protein</fullName>
    </recommendedName>
</protein>
<keyword evidence="2" id="KW-1185">Reference proteome</keyword>
<accession>A0ABQ9Y9R9</accession>
<name>A0ABQ9Y9R9_9EUKA</name>
<sequence>MIRTLVDGTNDAHFDYSDFLQTVCPADTLTNSNTLCALWRLLLFLPEPQKICSLLPSQYFKTLQQSIHSIFDDAEDVAVIPPMLIYRSLPHLIASNSALFQPVFLALLTPSSSLEHFQVIAESVEQHLATPSVESFLGMIDRTDIGTYSSKAFLLRSAVFVMHELNSSVVSLESLLTLSPSLPNAPPSLNTLSEVHSIWFLVTSLTAPIKKTFDDPKTLSTLPSIFPSPTCPITRHLLFLVRHSDFVISMLEMFRDNCSQWSPSFEYPSLFDDLMGQCLFLVLVIVSLHLLVMSRQPPSEDTDEWNDDEEDDKAVSKELDAILSELADLPRFVQKEEAFIRQTLNCAVTISSSFTDHLKNVRQQTKPSSSTMPRRLESFHQNERRASAEWLGTAVDVLLSDVLGSICTRNTAIPRSDLAGILTEPQFDFLALLQISTTDVCCVDVISKEEGSQGTLKQFIEHLNAQLNTQLSLSEQTVVKCVFNSLRRDHSDDRVSSLLSVLSVLKGQTEKCDLKVLHTFFALVIKTARQNDVPNHIQILPFLVSVLTRMLFLSSSLDVESSLDLIVTLIFSLTDIILDELAPSSPKALNPSVQTLFVASVSLSLAVLSIQTHPLSPVLFLHLLRFILTAASSFFTSSQKISPADDENMMNLSTVISVTVAHFLPILWTAFPLETNTVHTDSSFLSSFPRIHQPFLTSPQMIKASLTLNTQTQSIHQIIAKLSNDASPLTATLEWLLSASSLLFSEPILKRYSQSPIVLMQNGLEHLLSSFQTAPKVKKRTVQLLSLPTLVSHILNQIPLFRKHSGSPSWKLFQVSLYYISRRFALFIQTMSTLDSIRFSVIPRKKDGDTQTQSTLTDLKHLTSSQFFSEFGTQESKPERRMIKTKTVISSLCFCQRSSDLLSPSGQIEATALLQSIVRVLEQRREETPENRKRNLLNVTVSVVLASTFLLDTLLELNPSIFLTVIALAPPSSQFAILHPQQSHTLLSSTIHTLLRLFTSSMSQTTIQDNSGTLLVDLVNQSSSPSFSACSESITKRFLESAIRHVFEEGAADVVSGLCEYWISGGTAGATLWKQFATKIQRKVEWYGDVSEPVGRFVSVIKTRDPDCEQSPKSQSLRLEIVDWCVEHFTFTLTPALFGNGTMWSGVEVCLNPTLPILDHLLRSEDNYSAISTISSLLRMVSLLFKSCLQKGDMLGYARGSGISVLSRFVEWIGTMFKQEVNERRIHGTSTALPDSTPSLTPTKTKRTSSWQPVLLKGSGSPIDHPLFVLVADLIDSLCDVVTGIQNGTIAKSVHYISLRELTGWGLVSNAENGFVNGVKSISESLTFHEGGKEKMNAWQRRLTLVERVTLYGRR</sequence>
<evidence type="ECO:0000313" key="2">
    <source>
        <dbReference type="Proteomes" id="UP001281761"/>
    </source>
</evidence>
<evidence type="ECO:0000313" key="1">
    <source>
        <dbReference type="EMBL" id="KAK2960441.1"/>
    </source>
</evidence>
<dbReference type="Proteomes" id="UP001281761">
    <property type="component" value="Unassembled WGS sequence"/>
</dbReference>
<dbReference type="EMBL" id="JARBJD010000023">
    <property type="protein sequence ID" value="KAK2960441.1"/>
    <property type="molecule type" value="Genomic_DNA"/>
</dbReference>
<comment type="caution">
    <text evidence="1">The sequence shown here is derived from an EMBL/GenBank/DDBJ whole genome shotgun (WGS) entry which is preliminary data.</text>
</comment>
<reference evidence="1 2" key="1">
    <citation type="journal article" date="2022" name="bioRxiv">
        <title>Genomics of Preaxostyla Flagellates Illuminates Evolutionary Transitions and the Path Towards Mitochondrial Loss.</title>
        <authorList>
            <person name="Novak L.V.F."/>
            <person name="Treitli S.C."/>
            <person name="Pyrih J."/>
            <person name="Halakuc P."/>
            <person name="Pipaliya S.V."/>
            <person name="Vacek V."/>
            <person name="Brzon O."/>
            <person name="Soukal P."/>
            <person name="Eme L."/>
            <person name="Dacks J.B."/>
            <person name="Karnkowska A."/>
            <person name="Elias M."/>
            <person name="Hampl V."/>
        </authorList>
    </citation>
    <scope>NUCLEOTIDE SEQUENCE [LARGE SCALE GENOMIC DNA]</scope>
    <source>
        <strain evidence="1">NAU3</strain>
        <tissue evidence="1">Gut</tissue>
    </source>
</reference>
<proteinExistence type="predicted"/>
<evidence type="ECO:0008006" key="3">
    <source>
        <dbReference type="Google" id="ProtNLM"/>
    </source>
</evidence>